<dbReference type="SMART" id="SM01226">
    <property type="entry name" value="GAGA_bind"/>
    <property type="match status" value="1"/>
</dbReference>
<protein>
    <recommendedName>
        <fullName evidence="7">GAGA-binding transcriptional activator</fullName>
    </recommendedName>
</protein>
<keyword evidence="5 7" id="KW-0804">Transcription</keyword>
<keyword evidence="4 7" id="KW-0238">DNA-binding</keyword>
<keyword evidence="8" id="KW-0175">Coiled coil</keyword>
<evidence type="ECO:0000256" key="8">
    <source>
        <dbReference type="SAM" id="Coils"/>
    </source>
</evidence>
<dbReference type="PANTHER" id="PTHR31421">
    <property type="entry name" value="PROTEIN BASIC PENTACYSTEINE3"/>
    <property type="match status" value="1"/>
</dbReference>
<proteinExistence type="evidence at transcript level"/>
<keyword evidence="6 7" id="KW-0539">Nucleus</keyword>
<dbReference type="GO" id="GO:0003700">
    <property type="term" value="F:DNA-binding transcription factor activity"/>
    <property type="evidence" value="ECO:0007669"/>
    <property type="project" value="UniProtKB-UniRule"/>
</dbReference>
<dbReference type="Pfam" id="PF06217">
    <property type="entry name" value="GAGA_bind"/>
    <property type="match status" value="1"/>
</dbReference>
<name>A0A6B7NRN3_9MARC</name>
<evidence type="ECO:0000256" key="7">
    <source>
        <dbReference type="RuleBase" id="RU367160"/>
    </source>
</evidence>
<evidence type="ECO:0000313" key="10">
    <source>
        <dbReference type="EMBL" id="QFS19074.1"/>
    </source>
</evidence>
<dbReference type="InterPro" id="IPR010409">
    <property type="entry name" value="GAGA-bd_tscrpt_act"/>
</dbReference>
<dbReference type="GO" id="GO:0005634">
    <property type="term" value="C:nucleus"/>
    <property type="evidence" value="ECO:0007669"/>
    <property type="project" value="UniProtKB-SubCell"/>
</dbReference>
<comment type="similarity">
    <text evidence="2 7">Belongs to the BBR/BPC family.</text>
</comment>
<organism evidence="10">
    <name type="scientific">Apopellia endiviifolia</name>
    <name type="common">species B</name>
    <dbReference type="NCBI Taxonomy" id="119729"/>
    <lineage>
        <taxon>Eukaryota</taxon>
        <taxon>Viridiplantae</taxon>
        <taxon>Streptophyta</taxon>
        <taxon>Embryophyta</taxon>
        <taxon>Marchantiophyta</taxon>
        <taxon>Jungermanniopsida</taxon>
        <taxon>Pelliidae</taxon>
        <taxon>Pelliales</taxon>
        <taxon>Pelliaceae</taxon>
        <taxon>Apopellia</taxon>
    </lineage>
</organism>
<dbReference type="EMBL" id="MN496013">
    <property type="protein sequence ID" value="QFS19074.1"/>
    <property type="molecule type" value="mRNA"/>
</dbReference>
<accession>A0A6B7NRN3</accession>
<dbReference type="PANTHER" id="PTHR31421:SF22">
    <property type="entry name" value="PROTEIN BASIC PENTACYSTEINE3"/>
    <property type="match status" value="1"/>
</dbReference>
<evidence type="ECO:0000256" key="3">
    <source>
        <dbReference type="ARBA" id="ARBA00023015"/>
    </source>
</evidence>
<comment type="subcellular location">
    <subcellularLocation>
        <location evidence="1 7">Nucleus</location>
    </subcellularLocation>
</comment>
<evidence type="ECO:0000256" key="6">
    <source>
        <dbReference type="ARBA" id="ARBA00023242"/>
    </source>
</evidence>
<feature type="compositionally biased region" description="Basic and acidic residues" evidence="9">
    <location>
        <begin position="189"/>
        <end position="200"/>
    </location>
</feature>
<keyword evidence="3 7" id="KW-0805">Transcription regulation</keyword>
<reference evidence="10" key="1">
    <citation type="submission" date="2019-09" db="EMBL/GenBank/DDBJ databases">
        <title>RNA-seq analysis of differentially expressed genes between male and female gametophytes of simple thalloid liverwort Pellia endiviifolia sp B.</title>
        <authorList>
            <person name="Sierocka I."/>
            <person name="Alaba S."/>
            <person name="Jarmolowski A."/>
            <person name="Karlowski W.M."/>
            <person name="Szweykowska-Kulinska Z."/>
        </authorList>
    </citation>
    <scope>NUCLEOTIDE SEQUENCE</scope>
</reference>
<feature type="coiled-coil region" evidence="8">
    <location>
        <begin position="24"/>
        <end position="51"/>
    </location>
</feature>
<evidence type="ECO:0000256" key="4">
    <source>
        <dbReference type="ARBA" id="ARBA00023125"/>
    </source>
</evidence>
<dbReference type="AlphaFoldDB" id="A0A6B7NRN3"/>
<feature type="region of interest" description="Disordered" evidence="9">
    <location>
        <begin position="153"/>
        <end position="200"/>
    </location>
</feature>
<dbReference type="GO" id="GO:0003677">
    <property type="term" value="F:DNA binding"/>
    <property type="evidence" value="ECO:0007669"/>
    <property type="project" value="UniProtKB-KW"/>
</dbReference>
<evidence type="ECO:0000256" key="2">
    <source>
        <dbReference type="ARBA" id="ARBA00007911"/>
    </source>
</evidence>
<evidence type="ECO:0000256" key="5">
    <source>
        <dbReference type="ARBA" id="ARBA00023163"/>
    </source>
</evidence>
<comment type="function">
    <text evidence="7">Transcriptional regulator that specifically binds to GA-rich elements (GAGA-repeats) present in regulatory sequences of genes involved in developmental processes.</text>
</comment>
<evidence type="ECO:0000256" key="9">
    <source>
        <dbReference type="SAM" id="MobiDB-lite"/>
    </source>
</evidence>
<sequence length="241" mass="26884">MDDNAQLDSRRRLDCDRIALKLLKAMAERDAAILERNIALAEKKAARGERDAALLRCDLAFSERDSAVIERDAAVAALSAARFGKFSTFGDWNNHVLLDTESSKTFQATEVAKNCSFALEVQSIPAYEWKSQVGRSVTCSVFSQKSSVSEKIKDVQRDSPVERNFGKDVKRDPLPSRKRPSNGNFYGNQRDRGENERDSYGVEEIEDARLYNSIPYCSCTGVNQPCYKWGNGDGSLLVAPL</sequence>
<evidence type="ECO:0000256" key="1">
    <source>
        <dbReference type="ARBA" id="ARBA00004123"/>
    </source>
</evidence>
<feature type="compositionally biased region" description="Basic and acidic residues" evidence="9">
    <location>
        <begin position="153"/>
        <end position="175"/>
    </location>
</feature>